<proteinExistence type="predicted"/>
<evidence type="ECO:0000313" key="1">
    <source>
        <dbReference type="EMBL" id="MFC4029632.1"/>
    </source>
</evidence>
<dbReference type="Proteomes" id="UP001595793">
    <property type="component" value="Unassembled WGS sequence"/>
</dbReference>
<keyword evidence="2" id="KW-1185">Reference proteome</keyword>
<accession>A0ABV8HC21</accession>
<name>A0ABV8HC21_9FLAO</name>
<reference evidence="2" key="1">
    <citation type="journal article" date="2019" name="Int. J. Syst. Evol. Microbiol.">
        <title>The Global Catalogue of Microorganisms (GCM) 10K type strain sequencing project: providing services to taxonomists for standard genome sequencing and annotation.</title>
        <authorList>
            <consortium name="The Broad Institute Genomics Platform"/>
            <consortium name="The Broad Institute Genome Sequencing Center for Infectious Disease"/>
            <person name="Wu L."/>
            <person name="Ma J."/>
        </authorList>
    </citation>
    <scope>NUCLEOTIDE SEQUENCE [LARGE SCALE GENOMIC DNA]</scope>
    <source>
        <strain evidence="2">CECT 9128</strain>
    </source>
</reference>
<evidence type="ECO:0008006" key="3">
    <source>
        <dbReference type="Google" id="ProtNLM"/>
    </source>
</evidence>
<sequence length="271" mass="31862">MTPKYLLDNKIRIFKSPPEESLANNNLSIYKNPIFYESSNSFLKKKLDYYFDKNNIDKKEVIGLFRKNDKYLAFTCAMLWGGINATRSENKSNTFYSKFLKHPKDKILKDIDIVTNNLEKKEFNKAFEYYRNEAKIKGIGPAYFTKLFYFIGVENDNIPIKPLIFDKWTQNAYLALLLQNKEIDKVKKYFKAIKLNFSNSPGLVEIDNKLYGECYESYINDFDKWANEIGCTSSKLEEFIFGQHLGKNKNPENPRIELWKIVTSNLEIVFN</sequence>
<evidence type="ECO:0000313" key="2">
    <source>
        <dbReference type="Proteomes" id="UP001595793"/>
    </source>
</evidence>
<dbReference type="EMBL" id="JBHSAS010000034">
    <property type="protein sequence ID" value="MFC4029632.1"/>
    <property type="molecule type" value="Genomic_DNA"/>
</dbReference>
<dbReference type="RefSeq" id="WP_290232158.1">
    <property type="nucleotide sequence ID" value="NZ_JAUFPZ010000002.1"/>
</dbReference>
<comment type="caution">
    <text evidence="1">The sequence shown here is derived from an EMBL/GenBank/DDBJ whole genome shotgun (WGS) entry which is preliminary data.</text>
</comment>
<organism evidence="1 2">
    <name type="scientific">Zunongwangia endophytica</name>
    <dbReference type="NCBI Taxonomy" id="1808945"/>
    <lineage>
        <taxon>Bacteria</taxon>
        <taxon>Pseudomonadati</taxon>
        <taxon>Bacteroidota</taxon>
        <taxon>Flavobacteriia</taxon>
        <taxon>Flavobacteriales</taxon>
        <taxon>Flavobacteriaceae</taxon>
        <taxon>Zunongwangia</taxon>
    </lineage>
</organism>
<protein>
    <recommendedName>
        <fullName evidence="3">HhH-GPD domain-containing protein</fullName>
    </recommendedName>
</protein>
<gene>
    <name evidence="1" type="ORF">ACFOS1_19600</name>
</gene>
<dbReference type="InterPro" id="IPR048868">
    <property type="entry name" value="OGG-like_put"/>
</dbReference>
<dbReference type="Pfam" id="PF21790">
    <property type="entry name" value="OGG"/>
    <property type="match status" value="1"/>
</dbReference>